<sequence length="175" mass="20147">MLPDLQHYEGTSAFLPAFSTCSLRSMIAWMHPPDHAVLRLLANPELPFAMSITTDNAADQQDQMQLNLRSLSGHMPFITQLRIHRWDHGVRMNPHAINSLARHLPLFTRLERLELNFVYGSGHLAGRFVTDAEHDRQALQAWRKVNGRWDEYPTKEFQKEWGFGELDCSASSSDY</sequence>
<dbReference type="EMBL" id="JARKIF010000031">
    <property type="protein sequence ID" value="KAJ7612152.1"/>
    <property type="molecule type" value="Genomic_DNA"/>
</dbReference>
<proteinExistence type="predicted"/>
<evidence type="ECO:0000313" key="2">
    <source>
        <dbReference type="Proteomes" id="UP001221142"/>
    </source>
</evidence>
<dbReference type="AlphaFoldDB" id="A0AAD7B6N5"/>
<name>A0AAD7B6N5_9AGAR</name>
<protein>
    <submittedName>
        <fullName evidence="1">Uncharacterized protein</fullName>
    </submittedName>
</protein>
<comment type="caution">
    <text evidence="1">The sequence shown here is derived from an EMBL/GenBank/DDBJ whole genome shotgun (WGS) entry which is preliminary data.</text>
</comment>
<accession>A0AAD7B6N5</accession>
<evidence type="ECO:0000313" key="1">
    <source>
        <dbReference type="EMBL" id="KAJ7612152.1"/>
    </source>
</evidence>
<gene>
    <name evidence="1" type="ORF">FB45DRAFT_939979</name>
</gene>
<reference evidence="1" key="1">
    <citation type="submission" date="2023-03" db="EMBL/GenBank/DDBJ databases">
        <title>Massive genome expansion in bonnet fungi (Mycena s.s.) driven by repeated elements and novel gene families across ecological guilds.</title>
        <authorList>
            <consortium name="Lawrence Berkeley National Laboratory"/>
            <person name="Harder C.B."/>
            <person name="Miyauchi S."/>
            <person name="Viragh M."/>
            <person name="Kuo A."/>
            <person name="Thoen E."/>
            <person name="Andreopoulos B."/>
            <person name="Lu D."/>
            <person name="Skrede I."/>
            <person name="Drula E."/>
            <person name="Henrissat B."/>
            <person name="Morin E."/>
            <person name="Kohler A."/>
            <person name="Barry K."/>
            <person name="LaButti K."/>
            <person name="Morin E."/>
            <person name="Salamov A."/>
            <person name="Lipzen A."/>
            <person name="Mereny Z."/>
            <person name="Hegedus B."/>
            <person name="Baldrian P."/>
            <person name="Stursova M."/>
            <person name="Weitz H."/>
            <person name="Taylor A."/>
            <person name="Grigoriev I.V."/>
            <person name="Nagy L.G."/>
            <person name="Martin F."/>
            <person name="Kauserud H."/>
        </authorList>
    </citation>
    <scope>NUCLEOTIDE SEQUENCE</scope>
    <source>
        <strain evidence="1">9284</strain>
    </source>
</reference>
<keyword evidence="2" id="KW-1185">Reference proteome</keyword>
<organism evidence="1 2">
    <name type="scientific">Roridomyces roridus</name>
    <dbReference type="NCBI Taxonomy" id="1738132"/>
    <lineage>
        <taxon>Eukaryota</taxon>
        <taxon>Fungi</taxon>
        <taxon>Dikarya</taxon>
        <taxon>Basidiomycota</taxon>
        <taxon>Agaricomycotina</taxon>
        <taxon>Agaricomycetes</taxon>
        <taxon>Agaricomycetidae</taxon>
        <taxon>Agaricales</taxon>
        <taxon>Marasmiineae</taxon>
        <taxon>Mycenaceae</taxon>
        <taxon>Roridomyces</taxon>
    </lineage>
</organism>
<dbReference type="Proteomes" id="UP001221142">
    <property type="component" value="Unassembled WGS sequence"/>
</dbReference>